<dbReference type="KEGG" id="dpp:DICPUDRAFT_96158"/>
<evidence type="ECO:0000256" key="5">
    <source>
        <dbReference type="SAM" id="MobiDB-lite"/>
    </source>
</evidence>
<keyword evidence="3 4" id="KW-0067">ATP-binding</keyword>
<organism evidence="7 8">
    <name type="scientific">Dictyostelium purpureum</name>
    <name type="common">Slime mold</name>
    <dbReference type="NCBI Taxonomy" id="5786"/>
    <lineage>
        <taxon>Eukaryota</taxon>
        <taxon>Amoebozoa</taxon>
        <taxon>Evosea</taxon>
        <taxon>Eumycetozoa</taxon>
        <taxon>Dictyostelia</taxon>
        <taxon>Dictyosteliales</taxon>
        <taxon>Dictyosteliaceae</taxon>
        <taxon>Dictyostelium</taxon>
    </lineage>
</organism>
<dbReference type="InterPro" id="IPR008271">
    <property type="entry name" value="Ser/Thr_kinase_AS"/>
</dbReference>
<dbReference type="OrthoDB" id="19123at2759"/>
<keyword evidence="2 4" id="KW-0547">Nucleotide-binding</keyword>
<sequence length="1155" mass="132156">MIYINRNKNHFTNNIKNKIEQDELSKYQQRYELSSSISSNKEINILDVVDLIKKDATTTAVTRPTHIVDEKKEEAHLSASLQSDLSTSESSNSEQNRNSFQRPLMVDIGLECKYRLQLEQNPKDFKALIKWGSLIYKNIKQQLGGKHVDVCLLDWNEELLPIPQNSQSNSTNTSTSPFSDSLQSYLLKEPLFDVCGKYQHSLQLSGGSNLLNIPFSTLLNFNLEEQYNLILNNQNCNNNNNNNNNNLSTSPSSQQILRSLSQLPAPPTPPSEDPNSPWSDPILWMKWGDCLFLLCTYLELPMYKATCEKYFKSIQLIFKQQLNNNFKNSYQLPIALRKWGIALSRYSRRMKSQFLMSEWTSEENIQVEELWKVLHAQSIQSLLMSNKLSPSLITQYHLAASYHRHSITLNQFGGKKETIYGLITTSCKIYYETLMESLQDDLPIKMQQDQLQLQQQQFLINTELTPQQKSQQQYFFQNEIFNDYFKSKVLENWGRALDVQLTIKLDEEETIEKEEEDLNAVDEYLTTLSRSIYRGINPSLEGAVSLCLNSTQAIQYKAINSISVLCRSKEITFFPIYNELKDQLIKVESFVSKRDDAESLLSQQKTLKSMPPKLQVYVRMSGLSEEEIMKNFEIAWNSIFFLTKDTIPNQPIPPNYYRSNKKNKHKQKLNQQLQLLSGGDDYDEDNNNNNNNKQPLLPSAHRTSKLDRGSFIITPYNTNSQPKYNTLKFSSGGNNFFKPSNLNISMNNNQISPTKNSSWKVTLPSKAPTRRATISLVSLNLEDEESFNSQINDNGNNNNRNKNNNNNNNNNNNSNNNDQNNIQLKPVSKYIPSSIVKTTVNPPPLSRCDESIFSSGSPLALFKDKIKLGTGAFGNVFYAVRKSDGKPVAIKVLMERTKKGSPIIPELYIHSACNHPNIVSYIESYLCKGHLWIIMEYCDGGTVRDLLQQDWKNHQSNQSSNNCVPLEETLIAYITEELLEGLVYLRSKGIIHRDIKSRNILLTRKGKVKIADFGLATTCSLGRGRTRMCGTMGRIAPEVIRREPYDTQADIYSLGCLLIEMAEGTVPYGKDSSLKALFYTAIHDYKLPNPKKYTKEFVDFLNLCLNSDPFQRPTPEMLLNHSFLSGADRGKSILLNRFKNQDNRKNLLLDNFVAF</sequence>
<dbReference type="EC" id="2.7.11.1" evidence="1"/>
<feature type="region of interest" description="Disordered" evidence="5">
    <location>
        <begin position="787"/>
        <end position="822"/>
    </location>
</feature>
<proteinExistence type="predicted"/>
<feature type="region of interest" description="Disordered" evidence="5">
    <location>
        <begin position="72"/>
        <end position="100"/>
    </location>
</feature>
<evidence type="ECO:0000256" key="1">
    <source>
        <dbReference type="ARBA" id="ARBA00012513"/>
    </source>
</evidence>
<dbReference type="RefSeq" id="XP_003294969.1">
    <property type="nucleotide sequence ID" value="XM_003294921.1"/>
</dbReference>
<protein>
    <recommendedName>
        <fullName evidence="1">non-specific serine/threonine protein kinase</fullName>
        <ecNumber evidence="1">2.7.11.1</ecNumber>
    </recommendedName>
</protein>
<dbReference type="PROSITE" id="PS50011">
    <property type="entry name" value="PROTEIN_KINASE_DOM"/>
    <property type="match status" value="1"/>
</dbReference>
<gene>
    <name evidence="7" type="ORF">DICPUDRAFT_96158</name>
</gene>
<dbReference type="GeneID" id="10510846"/>
<name>F1A5M5_DICPU</name>
<dbReference type="GO" id="GO:0005524">
    <property type="term" value="F:ATP binding"/>
    <property type="evidence" value="ECO:0007669"/>
    <property type="project" value="UniProtKB-UniRule"/>
</dbReference>
<dbReference type="AlphaFoldDB" id="F1A5M5"/>
<dbReference type="PANTHER" id="PTHR48012">
    <property type="entry name" value="STERILE20-LIKE KINASE, ISOFORM B-RELATED"/>
    <property type="match status" value="1"/>
</dbReference>
<keyword evidence="8" id="KW-1185">Reference proteome</keyword>
<dbReference type="InterPro" id="IPR000719">
    <property type="entry name" value="Prot_kinase_dom"/>
</dbReference>
<evidence type="ECO:0000256" key="2">
    <source>
        <dbReference type="ARBA" id="ARBA00022741"/>
    </source>
</evidence>
<evidence type="ECO:0000256" key="4">
    <source>
        <dbReference type="PROSITE-ProRule" id="PRU10141"/>
    </source>
</evidence>
<dbReference type="SMART" id="SM00220">
    <property type="entry name" value="S_TKc"/>
    <property type="match status" value="1"/>
</dbReference>
<dbReference type="Pfam" id="PF00069">
    <property type="entry name" value="Pkinase"/>
    <property type="match status" value="1"/>
</dbReference>
<dbReference type="Gene3D" id="1.10.510.10">
    <property type="entry name" value="Transferase(Phosphotransferase) domain 1"/>
    <property type="match status" value="1"/>
</dbReference>
<dbReference type="GO" id="GO:0035556">
    <property type="term" value="P:intracellular signal transduction"/>
    <property type="evidence" value="ECO:0000318"/>
    <property type="project" value="GO_Central"/>
</dbReference>
<dbReference type="InterPro" id="IPR017441">
    <property type="entry name" value="Protein_kinase_ATP_BS"/>
</dbReference>
<dbReference type="InterPro" id="IPR011009">
    <property type="entry name" value="Kinase-like_dom_sf"/>
</dbReference>
<dbReference type="FunCoup" id="F1A5M5">
    <property type="interactions" value="476"/>
</dbReference>
<evidence type="ECO:0000313" key="8">
    <source>
        <dbReference type="Proteomes" id="UP000001064"/>
    </source>
</evidence>
<dbReference type="eggNOG" id="KOG0578">
    <property type="taxonomic scope" value="Eukaryota"/>
</dbReference>
<dbReference type="EMBL" id="GL871614">
    <property type="protein sequence ID" value="EGC28506.1"/>
    <property type="molecule type" value="Genomic_DNA"/>
</dbReference>
<feature type="compositionally biased region" description="Low complexity" evidence="5">
    <location>
        <begin position="788"/>
        <end position="822"/>
    </location>
</feature>
<evidence type="ECO:0000259" key="6">
    <source>
        <dbReference type="PROSITE" id="PS50011"/>
    </source>
</evidence>
<dbReference type="GO" id="GO:0005737">
    <property type="term" value="C:cytoplasm"/>
    <property type="evidence" value="ECO:0000318"/>
    <property type="project" value="GO_Central"/>
</dbReference>
<dbReference type="SUPFAM" id="SSF56112">
    <property type="entry name" value="Protein kinase-like (PK-like)"/>
    <property type="match status" value="1"/>
</dbReference>
<dbReference type="CDD" id="cd05122">
    <property type="entry name" value="PKc_STE"/>
    <property type="match status" value="1"/>
</dbReference>
<feature type="domain" description="Protein kinase" evidence="6">
    <location>
        <begin position="862"/>
        <end position="1124"/>
    </location>
</feature>
<feature type="compositionally biased region" description="Low complexity" evidence="5">
    <location>
        <begin position="77"/>
        <end position="100"/>
    </location>
</feature>
<dbReference type="STRING" id="5786.F1A5M5"/>
<dbReference type="InParanoid" id="F1A5M5"/>
<dbReference type="InterPro" id="IPR050629">
    <property type="entry name" value="STE20/SPS1-PAK"/>
</dbReference>
<evidence type="ECO:0000313" key="7">
    <source>
        <dbReference type="EMBL" id="EGC28506.1"/>
    </source>
</evidence>
<dbReference type="VEuPathDB" id="AmoebaDB:DICPUDRAFT_96158"/>
<dbReference type="PROSITE" id="PS00107">
    <property type="entry name" value="PROTEIN_KINASE_ATP"/>
    <property type="match status" value="1"/>
</dbReference>
<dbReference type="PANTHER" id="PTHR48012:SF3">
    <property type="entry name" value="SERINE_THREONINE-PROTEIN KINASE DDB_G0292350-RELATED"/>
    <property type="match status" value="1"/>
</dbReference>
<dbReference type="OMA" id="QFLMSEW"/>
<feature type="binding site" evidence="4">
    <location>
        <position position="891"/>
    </location>
    <ligand>
        <name>ATP</name>
        <dbReference type="ChEBI" id="CHEBI:30616"/>
    </ligand>
</feature>
<reference evidence="8" key="1">
    <citation type="journal article" date="2011" name="Genome Biol.">
        <title>Comparative genomics of the social amoebae Dictyostelium discoideum and Dictyostelium purpureum.</title>
        <authorList>
            <consortium name="US DOE Joint Genome Institute (JGI-PGF)"/>
            <person name="Sucgang R."/>
            <person name="Kuo A."/>
            <person name="Tian X."/>
            <person name="Salerno W."/>
            <person name="Parikh A."/>
            <person name="Feasley C.L."/>
            <person name="Dalin E."/>
            <person name="Tu H."/>
            <person name="Huang E."/>
            <person name="Barry K."/>
            <person name="Lindquist E."/>
            <person name="Shapiro H."/>
            <person name="Bruce D."/>
            <person name="Schmutz J."/>
            <person name="Salamov A."/>
            <person name="Fey P."/>
            <person name="Gaudet P."/>
            <person name="Anjard C."/>
            <person name="Babu M.M."/>
            <person name="Basu S."/>
            <person name="Bushmanova Y."/>
            <person name="van der Wel H."/>
            <person name="Katoh-Kurasawa M."/>
            <person name="Dinh C."/>
            <person name="Coutinho P.M."/>
            <person name="Saito T."/>
            <person name="Elias M."/>
            <person name="Schaap P."/>
            <person name="Kay R.R."/>
            <person name="Henrissat B."/>
            <person name="Eichinger L."/>
            <person name="Rivero F."/>
            <person name="Putnam N.H."/>
            <person name="West C.M."/>
            <person name="Loomis W.F."/>
            <person name="Chisholm R.L."/>
            <person name="Shaulsky G."/>
            <person name="Strassmann J.E."/>
            <person name="Queller D.C."/>
            <person name="Kuspa A."/>
            <person name="Grigoriev I.V."/>
        </authorList>
    </citation>
    <scope>NUCLEOTIDE SEQUENCE [LARGE SCALE GENOMIC DNA]</scope>
    <source>
        <strain evidence="8">QSDP1</strain>
    </source>
</reference>
<dbReference type="Proteomes" id="UP000001064">
    <property type="component" value="Unassembled WGS sequence"/>
</dbReference>
<dbReference type="GO" id="GO:0004674">
    <property type="term" value="F:protein serine/threonine kinase activity"/>
    <property type="evidence" value="ECO:0000318"/>
    <property type="project" value="GO_Central"/>
</dbReference>
<evidence type="ECO:0000256" key="3">
    <source>
        <dbReference type="ARBA" id="ARBA00022840"/>
    </source>
</evidence>
<dbReference type="PROSITE" id="PS00108">
    <property type="entry name" value="PROTEIN_KINASE_ST"/>
    <property type="match status" value="1"/>
</dbReference>
<feature type="region of interest" description="Disordered" evidence="5">
    <location>
        <begin position="677"/>
        <end position="702"/>
    </location>
</feature>
<accession>F1A5M5</accession>